<sequence length="126" mass="14600">MNSNKTREEEALLQILTGNIPVSIKDTMFIKNMEILNFKKDVIDPKLYSKISHLFSSREASQNISPKCQSDYKDILIFREKNVIVGMVKISFDCLRHQMIGERYNDSKFGQSGEYVALENILKTYN</sequence>
<keyword evidence="2" id="KW-1185">Reference proteome</keyword>
<protein>
    <submittedName>
        <fullName evidence="1">Uncharacterized protein</fullName>
    </submittedName>
</protein>
<gene>
    <name evidence="1" type="ORF">GCM10023230_28640</name>
</gene>
<name>A0ABP9AAA1_9FLAO</name>
<proteinExistence type="predicted"/>
<dbReference type="Proteomes" id="UP001500141">
    <property type="component" value="Unassembled WGS sequence"/>
</dbReference>
<comment type="caution">
    <text evidence="1">The sequence shown here is derived from an EMBL/GenBank/DDBJ whole genome shotgun (WGS) entry which is preliminary data.</text>
</comment>
<accession>A0ABP9AAA1</accession>
<organism evidence="1 2">
    <name type="scientific">Flavobacterium hankyongi</name>
    <dbReference type="NCBI Taxonomy" id="1176532"/>
    <lineage>
        <taxon>Bacteria</taxon>
        <taxon>Pseudomonadati</taxon>
        <taxon>Bacteroidota</taxon>
        <taxon>Flavobacteriia</taxon>
        <taxon>Flavobacteriales</taxon>
        <taxon>Flavobacteriaceae</taxon>
        <taxon>Flavobacterium</taxon>
    </lineage>
</organism>
<dbReference type="EMBL" id="BAABIP010000022">
    <property type="protein sequence ID" value="GAA4775902.1"/>
    <property type="molecule type" value="Genomic_DNA"/>
</dbReference>
<evidence type="ECO:0000313" key="2">
    <source>
        <dbReference type="Proteomes" id="UP001500141"/>
    </source>
</evidence>
<reference evidence="2" key="1">
    <citation type="journal article" date="2019" name="Int. J. Syst. Evol. Microbiol.">
        <title>The Global Catalogue of Microorganisms (GCM) 10K type strain sequencing project: providing services to taxonomists for standard genome sequencing and annotation.</title>
        <authorList>
            <consortium name="The Broad Institute Genomics Platform"/>
            <consortium name="The Broad Institute Genome Sequencing Center for Infectious Disease"/>
            <person name="Wu L."/>
            <person name="Ma J."/>
        </authorList>
    </citation>
    <scope>NUCLEOTIDE SEQUENCE [LARGE SCALE GENOMIC DNA]</scope>
    <source>
        <strain evidence="2">JCM 18198</strain>
    </source>
</reference>
<evidence type="ECO:0000313" key="1">
    <source>
        <dbReference type="EMBL" id="GAA4775902.1"/>
    </source>
</evidence>